<dbReference type="InterPro" id="IPR002589">
    <property type="entry name" value="Macro_dom"/>
</dbReference>
<protein>
    <submittedName>
        <fullName evidence="2">Putative phosphatase homologous to the C-terminal domain of histone macroH2A1</fullName>
    </submittedName>
</protein>
<dbReference type="AlphaFoldDB" id="W0FLJ0"/>
<feature type="domain" description="Macro" evidence="1">
    <location>
        <begin position="1"/>
        <end position="172"/>
    </location>
</feature>
<name>W0FLJ0_9BACT</name>
<organism evidence="2">
    <name type="scientific">uncultured bacterium Contig1532b</name>
    <dbReference type="NCBI Taxonomy" id="1393450"/>
    <lineage>
        <taxon>Bacteria</taxon>
        <taxon>environmental samples</taxon>
    </lineage>
</organism>
<dbReference type="InterPro" id="IPR043472">
    <property type="entry name" value="Macro_dom-like"/>
</dbReference>
<sequence>MSSISIQKVSITGLETDAIVNAANSGLMGGSGVCGAIFRGAGWDKMQKACDAIGGCPTGNAAITPGFDLPAKFVIHAVGPIWRGGNSNEAELLYGAYENSLKRAIENDCHSIAFPLISAGIYGYPKRQAWEIALTSCRDFINSHQGYDIDIIFAVIDEGILALGEEVKEKLDW</sequence>
<proteinExistence type="predicted"/>
<accession>W0FLJ0</accession>
<evidence type="ECO:0000313" key="2">
    <source>
        <dbReference type="EMBL" id="AHF23677.1"/>
    </source>
</evidence>
<dbReference type="PROSITE" id="PS51154">
    <property type="entry name" value="MACRO"/>
    <property type="match status" value="1"/>
</dbReference>
<dbReference type="PANTHER" id="PTHR11106">
    <property type="entry name" value="GANGLIOSIDE INDUCED DIFFERENTIATION ASSOCIATED PROTEIN 2-RELATED"/>
    <property type="match status" value="1"/>
</dbReference>
<dbReference type="SUPFAM" id="SSF52949">
    <property type="entry name" value="Macro domain-like"/>
    <property type="match status" value="1"/>
</dbReference>
<dbReference type="CDD" id="cd02908">
    <property type="entry name" value="Macro_OAADPr_deacetylase"/>
    <property type="match status" value="1"/>
</dbReference>
<evidence type="ECO:0000259" key="1">
    <source>
        <dbReference type="PROSITE" id="PS51154"/>
    </source>
</evidence>
<dbReference type="PANTHER" id="PTHR11106:SF27">
    <property type="entry name" value="MACRO DOMAIN-CONTAINING PROTEIN"/>
    <property type="match status" value="1"/>
</dbReference>
<dbReference type="Gene3D" id="3.40.220.10">
    <property type="entry name" value="Leucine Aminopeptidase, subunit E, domain 1"/>
    <property type="match status" value="1"/>
</dbReference>
<dbReference type="SMART" id="SM00506">
    <property type="entry name" value="A1pp"/>
    <property type="match status" value="1"/>
</dbReference>
<dbReference type="Pfam" id="PF01661">
    <property type="entry name" value="Macro"/>
    <property type="match status" value="1"/>
</dbReference>
<dbReference type="EMBL" id="KC246771">
    <property type="protein sequence ID" value="AHF23677.1"/>
    <property type="molecule type" value="Genomic_DNA"/>
</dbReference>
<reference evidence="2" key="1">
    <citation type="journal article" date="2013" name="PLoS ONE">
        <title>Metagenomic insights into the carbohydrate-active enzymes carried by the microorganisms adhering to solid digesta in the rumen of cows.</title>
        <authorList>
            <person name="Wang L."/>
            <person name="Hatem A."/>
            <person name="Catalyurek U.V."/>
            <person name="Morrison M."/>
            <person name="Yu Z."/>
        </authorList>
    </citation>
    <scope>NUCLEOTIDE SEQUENCE</scope>
</reference>